<dbReference type="AlphaFoldDB" id="A0A0T6AUR2"/>
<comment type="caution">
    <text evidence="1">The sequence shown here is derived from an EMBL/GenBank/DDBJ whole genome shotgun (WGS) entry which is preliminary data.</text>
</comment>
<dbReference type="OrthoDB" id="522106at2759"/>
<evidence type="ECO:0000313" key="1">
    <source>
        <dbReference type="EMBL" id="KRT78911.1"/>
    </source>
</evidence>
<keyword evidence="2" id="KW-1185">Reference proteome</keyword>
<dbReference type="Proteomes" id="UP000051574">
    <property type="component" value="Unassembled WGS sequence"/>
</dbReference>
<dbReference type="Gene3D" id="3.40.50.300">
    <property type="entry name" value="P-loop containing nucleotide triphosphate hydrolases"/>
    <property type="match status" value="1"/>
</dbReference>
<reference evidence="1 2" key="1">
    <citation type="submission" date="2015-09" db="EMBL/GenBank/DDBJ databases">
        <title>Draft genome of the scarab beetle Oryctes borbonicus.</title>
        <authorList>
            <person name="Meyer J.M."/>
            <person name="Markov G.V."/>
            <person name="Baskaran P."/>
            <person name="Herrmann M."/>
            <person name="Sommer R.J."/>
            <person name="Roedelsperger C."/>
        </authorList>
    </citation>
    <scope>NUCLEOTIDE SEQUENCE [LARGE SCALE GENOMIC DNA]</scope>
    <source>
        <strain evidence="1">OB123</strain>
        <tissue evidence="1">Whole animal</tissue>
    </source>
</reference>
<dbReference type="EMBL" id="LJIG01022751">
    <property type="protein sequence ID" value="KRT78911.1"/>
    <property type="molecule type" value="Genomic_DNA"/>
</dbReference>
<dbReference type="InterPro" id="IPR027417">
    <property type="entry name" value="P-loop_NTPase"/>
</dbReference>
<evidence type="ECO:0000313" key="2">
    <source>
        <dbReference type="Proteomes" id="UP000051574"/>
    </source>
</evidence>
<organism evidence="1 2">
    <name type="scientific">Oryctes borbonicus</name>
    <dbReference type="NCBI Taxonomy" id="1629725"/>
    <lineage>
        <taxon>Eukaryota</taxon>
        <taxon>Metazoa</taxon>
        <taxon>Ecdysozoa</taxon>
        <taxon>Arthropoda</taxon>
        <taxon>Hexapoda</taxon>
        <taxon>Insecta</taxon>
        <taxon>Pterygota</taxon>
        <taxon>Neoptera</taxon>
        <taxon>Endopterygota</taxon>
        <taxon>Coleoptera</taxon>
        <taxon>Polyphaga</taxon>
        <taxon>Scarabaeiformia</taxon>
        <taxon>Scarabaeidae</taxon>
        <taxon>Dynastinae</taxon>
        <taxon>Oryctes</taxon>
    </lineage>
</organism>
<proteinExistence type="predicted"/>
<accession>A0A0T6AUR2</accession>
<sequence>HFDNNLLFRVVFLECDLNICKERVLNRRYNVYTGSVVNITKLTEDDITDEFKSHPKDSNAVLEAEITYYCEQYGAMRNYCGDTAHAINSDQPERWVYESILTVLMGEDLTAPPRNPCLQEEDKSSSNLSQTTDLSTATPCYTQILSNYMTKL</sequence>
<gene>
    <name evidence="1" type="ORF">AMK59_7453</name>
</gene>
<protein>
    <submittedName>
        <fullName evidence="1">Uncharacterized protein</fullName>
    </submittedName>
</protein>
<feature type="non-terminal residue" evidence="1">
    <location>
        <position position="1"/>
    </location>
</feature>
<name>A0A0T6AUR2_9SCAR</name>